<dbReference type="GO" id="GO:0005634">
    <property type="term" value="C:nucleus"/>
    <property type="evidence" value="ECO:0007669"/>
    <property type="project" value="UniProtKB-SubCell"/>
</dbReference>
<evidence type="ECO:0000313" key="17">
    <source>
        <dbReference type="Proteomes" id="UP001189624"/>
    </source>
</evidence>
<dbReference type="Pfam" id="PF17907">
    <property type="entry name" value="AWS"/>
    <property type="match status" value="1"/>
</dbReference>
<gene>
    <name evidence="16" type="ORF">AYBTSS11_LOCUS26355</name>
</gene>
<dbReference type="InterPro" id="IPR046341">
    <property type="entry name" value="SET_dom_sf"/>
</dbReference>
<evidence type="ECO:0000256" key="6">
    <source>
        <dbReference type="ARBA" id="ARBA00022691"/>
    </source>
</evidence>
<evidence type="ECO:0000256" key="4">
    <source>
        <dbReference type="ARBA" id="ARBA00022603"/>
    </source>
</evidence>
<dbReference type="GO" id="GO:0046975">
    <property type="term" value="F:histone H3K36 methyltransferase activity"/>
    <property type="evidence" value="ECO:0007669"/>
    <property type="project" value="InterPro"/>
</dbReference>
<keyword evidence="3" id="KW-0158">Chromosome</keyword>
<feature type="domain" description="CW-type" evidence="14">
    <location>
        <begin position="928"/>
        <end position="982"/>
    </location>
</feature>
<dbReference type="Pfam" id="PF00856">
    <property type="entry name" value="SET"/>
    <property type="match status" value="1"/>
</dbReference>
<evidence type="ECO:0000256" key="7">
    <source>
        <dbReference type="ARBA" id="ARBA00022723"/>
    </source>
</evidence>
<feature type="compositionally biased region" description="Polar residues" evidence="11">
    <location>
        <begin position="1336"/>
        <end position="1363"/>
    </location>
</feature>
<evidence type="ECO:0000259" key="15">
    <source>
        <dbReference type="PROSITE" id="PS51215"/>
    </source>
</evidence>
<feature type="region of interest" description="Disordered" evidence="11">
    <location>
        <begin position="418"/>
        <end position="439"/>
    </location>
</feature>
<feature type="region of interest" description="Disordered" evidence="11">
    <location>
        <begin position="1261"/>
        <end position="1280"/>
    </location>
</feature>
<keyword evidence="10" id="KW-0539">Nucleus</keyword>
<dbReference type="PROSITE" id="PS51050">
    <property type="entry name" value="ZF_CW"/>
    <property type="match status" value="1"/>
</dbReference>
<feature type="domain" description="Post-SET" evidence="13">
    <location>
        <begin position="1182"/>
        <end position="1198"/>
    </location>
</feature>
<keyword evidence="9" id="KW-0862">Zinc</keyword>
<dbReference type="SMART" id="SM00317">
    <property type="entry name" value="SET"/>
    <property type="match status" value="1"/>
</dbReference>
<proteinExistence type="predicted"/>
<keyword evidence="7" id="KW-0479">Metal-binding</keyword>
<sequence length="2031" mass="222447">MGSCGRSATTNDPSGGSVIEQHLCSEVAEQVVSVQESCLEEACKVVDSNTDLSTISDGCVGEDLVGSARCVDVGSGDALGLASECENADLLIVEKAAEDDCLNFLGVSYGSIEVPCANSGSEGNFQAEGNLALGSGSLTTDDSERLCAQQDEQKNDKSDILPAGKNDDTGLLGDAFTPVLDFRDSEMSLELESVSDLLVECNQQNEQEKVMRHAGPLLNVAEKCDTLIGTEHDACRQISPTPDMDVPSGALYADTEVERSTSDPKDGEDQNSTCEEKVKVFVDEEIIQINSCVKISSSPGCHGTAGSSSVVDYLCDPALLDPGCEMKNVEDAFCKLKDCSSEETGNSTFRTPFSPESGLPSVASITKCPSKDISDLHCKGDDVSINNNSAVDNPGQMDNDGKEAVEVDCITESIPLPSQMSSRRSKVGRKTQTKKASRKCKTKTKVTRSNGDHIKLYSEASRKKRSCLSKPARSSIWGLIGNIEQFFEQDNEHPVGETVCQELGRARSKRQTGTAVKNDASTSLMSSLQKCPVPTTRVRLKIKFGKEPDLRCSNVLTLESVDGFASASLLESGSASMKVASNAEDKMLEVVALGNAESFNNDLDKDGLVLNGQAANNPLEENTDRTEKADGDVEEPCLAAPPEKVVEALIEPINNKGMDPGTSPDSEVINSVPDVQVGERHQEGLGYSKVLNSKLTISKRGKKKDKLTCSGNCITEDESQCPPGNSRAKQSKNRSRGKKNCKDAVSSLELPTFTQINKSVNGKELCPESLSHSGGTELGGSAEALKVKNHMDIKTSGKPSVDNGFSDSQVSETMMSTARPLGRKLPKSLRPSKVTRTKFKASDSTDRKKTTCTRKEKQKKPINKCEVKGKGASLKITCQMEDHPHSEANVENHELDAAGKINADNNKVSVNISNSDMLSGVGLGEQLSSPRNAWVRCDDCYKWRRIPAVLADLIDETNCTWTCKDSSDRAFADCAIPQEKSNAEINAELGLSDASGEEDAYEGSKNFKELEYRPPFEGKLGCGDECLNRMLNIECVQGTCPCGDRCSNQQFQKRKYASLRWFKCGKKGYGLKALDNVAQGQFLIEYVGEVLDMQSYEARQREYALKGHRHFYFMTLNGSEVIDASAKGNLGRFINHSCDPNCRTEKWMVNGEICIGLFALRDIKKDEELTFDYNYVRVFGAAAKKCYCGSLSCRGYIGGGDPLKAELIVQSDSEEEFPEPVMLTKDGEIEDGVATPKYFNNVDTQSAKHMLKERDILEKSKNAVDSGGFPEKESSMNPASAVSLLHSSAEMEEDSKGKLPSSVRVEEISEQLEDVTSKPMLAVQQEKEKESEFPDKTSSTQRLETTSSHATASKMLSNSTGSNRESKSEINEGRKTPKSNSSVKKGKVNANPPNGLKAEMTANRLQLSSIKHKKVEGSSNGRFEAVQEKLNELLDGDGGISKRKDATKGYLKLLFLTVASGDRSNGEAIQSNRDLSMILDALLKTKSRAVLNDIISKNGLQMLHNIMKQYRLDFKKIPILRKLLKLCGPENELCDPGHNSSFINLHLVFIVVPKFHGSIIVETHTLKVVTVSSPLCLSIVSPTGPFLFITCFYSDYDFQNLNPLFGCSTTFPLSCNLHAPSPNSLKVTLCHFAKNLAPGLSLCHDYPFFRESMLSLTEHDDKQVHQIARSFRDRWFPRPIRKHGYLDRDDNRMESHRSFNGNRFSASHSHRHEQDLRATDAIDCSQQSMLVTNPVDADTQDSCPARTLDGVEIKGAKKRKRKSRWDQPAETNLLSDAVMSSIGESQNIHEDVPPGFSCPIGPLNASLNSSNLALQNASRSGCPSDFVIGHPKKKFNSRLPVSYGMPWSVTQQYGTPHTEFPECWVTAPGMPFNPFPPLPPYPRDNKDCQPTNNSSAMIIDQPAEAMIIDQSADVNEGDTSGMVSCSADDMIPSTTGANTGDSDLLFEDNEHIAKRLKGESHDLVRKYYRQQKWNNSKIDRPWFRRNAWKCNENNSDGDMCSIVVDVPKESEDTCDAEDAICREENGDNNIY</sequence>
<organism evidence="16 17">
    <name type="scientific">Sphenostylis stenocarpa</name>
    <dbReference type="NCBI Taxonomy" id="92480"/>
    <lineage>
        <taxon>Eukaryota</taxon>
        <taxon>Viridiplantae</taxon>
        <taxon>Streptophyta</taxon>
        <taxon>Embryophyta</taxon>
        <taxon>Tracheophyta</taxon>
        <taxon>Spermatophyta</taxon>
        <taxon>Magnoliopsida</taxon>
        <taxon>eudicotyledons</taxon>
        <taxon>Gunneridae</taxon>
        <taxon>Pentapetalae</taxon>
        <taxon>rosids</taxon>
        <taxon>fabids</taxon>
        <taxon>Fabales</taxon>
        <taxon>Fabaceae</taxon>
        <taxon>Papilionoideae</taxon>
        <taxon>50 kb inversion clade</taxon>
        <taxon>NPAAA clade</taxon>
        <taxon>indigoferoid/millettioid clade</taxon>
        <taxon>Phaseoleae</taxon>
        <taxon>Sphenostylis</taxon>
    </lineage>
</organism>
<feature type="compositionally biased region" description="Basic and acidic residues" evidence="11">
    <location>
        <begin position="840"/>
        <end position="855"/>
    </location>
</feature>
<evidence type="ECO:0000313" key="16">
    <source>
        <dbReference type="EMBL" id="CAJ1974282.1"/>
    </source>
</evidence>
<evidence type="ECO:0000259" key="12">
    <source>
        <dbReference type="PROSITE" id="PS50280"/>
    </source>
</evidence>
<evidence type="ECO:0000256" key="9">
    <source>
        <dbReference type="ARBA" id="ARBA00022833"/>
    </source>
</evidence>
<dbReference type="PANTHER" id="PTHR22884">
    <property type="entry name" value="SET DOMAIN PROTEINS"/>
    <property type="match status" value="1"/>
</dbReference>
<dbReference type="InterPro" id="IPR044437">
    <property type="entry name" value="SETD2/Set2_SET"/>
</dbReference>
<evidence type="ECO:0000256" key="11">
    <source>
        <dbReference type="SAM" id="MobiDB-lite"/>
    </source>
</evidence>
<dbReference type="PROSITE" id="PS50868">
    <property type="entry name" value="POST_SET"/>
    <property type="match status" value="1"/>
</dbReference>
<reference evidence="16" key="1">
    <citation type="submission" date="2023-10" db="EMBL/GenBank/DDBJ databases">
        <authorList>
            <person name="Domelevo Entfellner J.-B."/>
        </authorList>
    </citation>
    <scope>NUCLEOTIDE SEQUENCE</scope>
</reference>
<feature type="region of interest" description="Disordered" evidence="11">
    <location>
        <begin position="717"/>
        <end position="743"/>
    </location>
</feature>
<dbReference type="GO" id="GO:0032259">
    <property type="term" value="P:methylation"/>
    <property type="evidence" value="ECO:0007669"/>
    <property type="project" value="UniProtKB-KW"/>
</dbReference>
<feature type="compositionally biased region" description="Basic and acidic residues" evidence="11">
    <location>
        <begin position="1325"/>
        <end position="1335"/>
    </location>
</feature>
<dbReference type="InterPro" id="IPR011124">
    <property type="entry name" value="Znf_CW"/>
</dbReference>
<dbReference type="Gene3D" id="2.170.270.10">
    <property type="entry name" value="SET domain"/>
    <property type="match status" value="1"/>
</dbReference>
<dbReference type="Gene3D" id="3.30.40.100">
    <property type="match status" value="1"/>
</dbReference>
<dbReference type="SMART" id="SM00570">
    <property type="entry name" value="AWS"/>
    <property type="match status" value="1"/>
</dbReference>
<keyword evidence="6" id="KW-0949">S-adenosyl-L-methionine</keyword>
<evidence type="ECO:0000256" key="8">
    <source>
        <dbReference type="ARBA" id="ARBA00022771"/>
    </source>
</evidence>
<dbReference type="InterPro" id="IPR001214">
    <property type="entry name" value="SET_dom"/>
</dbReference>
<dbReference type="Gramene" id="rna-AYBTSS11_LOCUS26355">
    <property type="protein sequence ID" value="CAJ1974282.1"/>
    <property type="gene ID" value="gene-AYBTSS11_LOCUS26355"/>
</dbReference>
<evidence type="ECO:0000256" key="1">
    <source>
        <dbReference type="ARBA" id="ARBA00004123"/>
    </source>
</evidence>
<comment type="subcellular location">
    <subcellularLocation>
        <location evidence="2">Chromosome</location>
    </subcellularLocation>
    <subcellularLocation>
        <location evidence="1">Nucleus</location>
    </subcellularLocation>
</comment>
<dbReference type="FunFam" id="3.30.40.100:FF:000006">
    <property type="entry name" value="Histone-lysine N-methyltransferase"/>
    <property type="match status" value="1"/>
</dbReference>
<evidence type="ECO:0000256" key="3">
    <source>
        <dbReference type="ARBA" id="ARBA00022454"/>
    </source>
</evidence>
<feature type="compositionally biased region" description="Basic residues" evidence="11">
    <location>
        <begin position="729"/>
        <end position="739"/>
    </location>
</feature>
<dbReference type="Proteomes" id="UP001189624">
    <property type="component" value="Chromosome 9"/>
</dbReference>
<name>A0AA86TP76_9FABA</name>
<dbReference type="InterPro" id="IPR003616">
    <property type="entry name" value="Post-SET_dom"/>
</dbReference>
<accession>A0AA86TP76</accession>
<dbReference type="Pfam" id="PF07496">
    <property type="entry name" value="zf-CW"/>
    <property type="match status" value="1"/>
</dbReference>
<feature type="domain" description="SET" evidence="12">
    <location>
        <begin position="1057"/>
        <end position="1174"/>
    </location>
</feature>
<dbReference type="PROSITE" id="PS50280">
    <property type="entry name" value="SET"/>
    <property type="match status" value="1"/>
</dbReference>
<keyword evidence="8" id="KW-0863">Zinc-finger</keyword>
<dbReference type="CDD" id="cd19172">
    <property type="entry name" value="SET_SETD2"/>
    <property type="match status" value="1"/>
</dbReference>
<dbReference type="GO" id="GO:0005694">
    <property type="term" value="C:chromosome"/>
    <property type="evidence" value="ECO:0007669"/>
    <property type="project" value="UniProtKB-SubCell"/>
</dbReference>
<protein>
    <recommendedName>
        <fullName evidence="18">Histone-lysine N-methyltransferase ASHH2</fullName>
    </recommendedName>
</protein>
<feature type="domain" description="AWS" evidence="15">
    <location>
        <begin position="1005"/>
        <end position="1055"/>
    </location>
</feature>
<evidence type="ECO:0000256" key="5">
    <source>
        <dbReference type="ARBA" id="ARBA00022679"/>
    </source>
</evidence>
<keyword evidence="17" id="KW-1185">Reference proteome</keyword>
<dbReference type="GO" id="GO:0008270">
    <property type="term" value="F:zinc ion binding"/>
    <property type="evidence" value="ECO:0007669"/>
    <property type="project" value="UniProtKB-KW"/>
</dbReference>
<dbReference type="SUPFAM" id="SSF82199">
    <property type="entry name" value="SET domain"/>
    <property type="match status" value="1"/>
</dbReference>
<evidence type="ECO:0008006" key="18">
    <source>
        <dbReference type="Google" id="ProtNLM"/>
    </source>
</evidence>
<keyword evidence="5" id="KW-0808">Transferase</keyword>
<evidence type="ECO:0000259" key="13">
    <source>
        <dbReference type="PROSITE" id="PS50868"/>
    </source>
</evidence>
<dbReference type="InterPro" id="IPR050777">
    <property type="entry name" value="SET2_Histone-Lys_MeTrsfase"/>
</dbReference>
<feature type="compositionally biased region" description="Basic and acidic residues" evidence="11">
    <location>
        <begin position="1364"/>
        <end position="1375"/>
    </location>
</feature>
<evidence type="ECO:0000256" key="10">
    <source>
        <dbReference type="ARBA" id="ARBA00023242"/>
    </source>
</evidence>
<dbReference type="SMART" id="SM00508">
    <property type="entry name" value="PostSET"/>
    <property type="match status" value="1"/>
</dbReference>
<dbReference type="EMBL" id="OY731406">
    <property type="protein sequence ID" value="CAJ1974282.1"/>
    <property type="molecule type" value="Genomic_DNA"/>
</dbReference>
<dbReference type="InterPro" id="IPR006560">
    <property type="entry name" value="AWS_dom"/>
</dbReference>
<feature type="region of interest" description="Disordered" evidence="11">
    <location>
        <begin position="833"/>
        <end position="860"/>
    </location>
</feature>
<keyword evidence="4" id="KW-0489">Methyltransferase</keyword>
<feature type="region of interest" description="Disordered" evidence="11">
    <location>
        <begin position="1310"/>
        <end position="1396"/>
    </location>
</feature>
<evidence type="ECO:0000259" key="14">
    <source>
        <dbReference type="PROSITE" id="PS51050"/>
    </source>
</evidence>
<feature type="compositionally biased region" description="Basic residues" evidence="11">
    <location>
        <begin position="423"/>
        <end position="439"/>
    </location>
</feature>
<dbReference type="FunFam" id="2.170.270.10:FF:000035">
    <property type="entry name" value="Histone-lysine N-methyltransferase"/>
    <property type="match status" value="1"/>
</dbReference>
<dbReference type="PROSITE" id="PS51215">
    <property type="entry name" value="AWS"/>
    <property type="match status" value="1"/>
</dbReference>
<evidence type="ECO:0000256" key="2">
    <source>
        <dbReference type="ARBA" id="ARBA00004286"/>
    </source>
</evidence>